<comment type="caution">
    <text evidence="6">The sequence shown here is derived from an EMBL/GenBank/DDBJ whole genome shotgun (WGS) entry which is preliminary data.</text>
</comment>
<organism evidence="6 7">
    <name type="scientific">Williamsia serinedens</name>
    <dbReference type="NCBI Taxonomy" id="391736"/>
    <lineage>
        <taxon>Bacteria</taxon>
        <taxon>Bacillati</taxon>
        <taxon>Actinomycetota</taxon>
        <taxon>Actinomycetes</taxon>
        <taxon>Mycobacteriales</taxon>
        <taxon>Nocardiaceae</taxon>
        <taxon>Williamsia</taxon>
    </lineage>
</organism>
<proteinExistence type="predicted"/>
<feature type="domain" description="Thioredoxin" evidence="5">
    <location>
        <begin position="22"/>
        <end position="173"/>
    </location>
</feature>
<evidence type="ECO:0000313" key="7">
    <source>
        <dbReference type="Proteomes" id="UP001205740"/>
    </source>
</evidence>
<dbReference type="PANTHER" id="PTHR43110:SF1">
    <property type="entry name" value="THIOL PEROXIDASE"/>
    <property type="match status" value="1"/>
</dbReference>
<dbReference type="Pfam" id="PF00578">
    <property type="entry name" value="AhpC-TSA"/>
    <property type="match status" value="1"/>
</dbReference>
<dbReference type="PANTHER" id="PTHR43110">
    <property type="entry name" value="THIOL PEROXIDASE"/>
    <property type="match status" value="1"/>
</dbReference>
<feature type="compositionally biased region" description="Polar residues" evidence="4">
    <location>
        <begin position="1"/>
        <end position="17"/>
    </location>
</feature>
<dbReference type="InterPro" id="IPR000866">
    <property type="entry name" value="AhpC/TSA"/>
</dbReference>
<dbReference type="EMBL" id="JAMTCG010000007">
    <property type="protein sequence ID" value="MCP2162698.1"/>
    <property type="molecule type" value="Genomic_DNA"/>
</dbReference>
<keyword evidence="2" id="KW-0049">Antioxidant</keyword>
<keyword evidence="1" id="KW-0575">Peroxidase</keyword>
<reference evidence="6 7" key="1">
    <citation type="submission" date="2022-06" db="EMBL/GenBank/DDBJ databases">
        <title>Genomic Encyclopedia of Archaeal and Bacterial Type Strains, Phase II (KMG-II): from individual species to whole genera.</title>
        <authorList>
            <person name="Goeker M."/>
        </authorList>
    </citation>
    <scope>NUCLEOTIDE SEQUENCE [LARGE SCALE GENOMIC DNA]</scope>
    <source>
        <strain evidence="6 7">DSM 45037</strain>
    </source>
</reference>
<evidence type="ECO:0000259" key="5">
    <source>
        <dbReference type="PROSITE" id="PS51352"/>
    </source>
</evidence>
<dbReference type="InterPro" id="IPR050455">
    <property type="entry name" value="Tpx_Peroxidase_subfamily"/>
</dbReference>
<dbReference type="Proteomes" id="UP001205740">
    <property type="component" value="Unassembled WGS sequence"/>
</dbReference>
<dbReference type="CDD" id="cd03018">
    <property type="entry name" value="PRX_AhpE_like"/>
    <property type="match status" value="1"/>
</dbReference>
<name>A0ABT1HA70_9NOCA</name>
<gene>
    <name evidence="6" type="ORF">LX12_003906</name>
</gene>
<accession>A0ABT1HA70</accession>
<sequence>MTLDSSSPVSTEQTIPASSGPLEPGTRAPDFELRDQNNQRVALSSFRGHKRVVVVFFPLAFTGTCEGELGYLRDHLPEFENDDSVLLAVSVGPPPTHKVWSSLQGFLFPILSDFWPHGATAMEYGVFNPRSGYANRGTFVVDLEGVITYSQMVGPGEMRDDTVWTRVLDELGG</sequence>
<evidence type="ECO:0000256" key="1">
    <source>
        <dbReference type="ARBA" id="ARBA00022559"/>
    </source>
</evidence>
<keyword evidence="1" id="KW-0560">Oxidoreductase</keyword>
<feature type="region of interest" description="Disordered" evidence="4">
    <location>
        <begin position="1"/>
        <end position="30"/>
    </location>
</feature>
<dbReference type="RefSeq" id="WP_253656257.1">
    <property type="nucleotide sequence ID" value="NZ_BAAAOE010000002.1"/>
</dbReference>
<evidence type="ECO:0000313" key="6">
    <source>
        <dbReference type="EMBL" id="MCP2162698.1"/>
    </source>
</evidence>
<dbReference type="PROSITE" id="PS51352">
    <property type="entry name" value="THIOREDOXIN_2"/>
    <property type="match status" value="1"/>
</dbReference>
<evidence type="ECO:0000256" key="4">
    <source>
        <dbReference type="SAM" id="MobiDB-lite"/>
    </source>
</evidence>
<keyword evidence="3" id="KW-0676">Redox-active center</keyword>
<keyword evidence="7" id="KW-1185">Reference proteome</keyword>
<evidence type="ECO:0000256" key="3">
    <source>
        <dbReference type="ARBA" id="ARBA00023284"/>
    </source>
</evidence>
<dbReference type="InterPro" id="IPR036249">
    <property type="entry name" value="Thioredoxin-like_sf"/>
</dbReference>
<evidence type="ECO:0000256" key="2">
    <source>
        <dbReference type="ARBA" id="ARBA00022862"/>
    </source>
</evidence>
<dbReference type="Gene3D" id="3.40.30.10">
    <property type="entry name" value="Glutaredoxin"/>
    <property type="match status" value="1"/>
</dbReference>
<protein>
    <submittedName>
        <fullName evidence="6">Peroxiredoxin (Alkyl hydroperoxide reductase subunit C)</fullName>
    </submittedName>
</protein>
<dbReference type="SUPFAM" id="SSF52833">
    <property type="entry name" value="Thioredoxin-like"/>
    <property type="match status" value="1"/>
</dbReference>
<dbReference type="InterPro" id="IPR013766">
    <property type="entry name" value="Thioredoxin_domain"/>
</dbReference>